<dbReference type="EMBL" id="CP030850">
    <property type="protein sequence ID" value="AXE17890.1"/>
    <property type="molecule type" value="Genomic_DNA"/>
</dbReference>
<dbReference type="Proteomes" id="UP000251993">
    <property type="component" value="Chromosome"/>
</dbReference>
<proteinExistence type="predicted"/>
<evidence type="ECO:0000313" key="3">
    <source>
        <dbReference type="Proteomes" id="UP000251993"/>
    </source>
</evidence>
<keyword evidence="3" id="KW-1185">Reference proteome</keyword>
<feature type="domain" description="Virulence-associated protein E-like" evidence="1">
    <location>
        <begin position="95"/>
        <end position="313"/>
    </location>
</feature>
<dbReference type="PANTHER" id="PTHR34985:SF1">
    <property type="entry name" value="SLR0554 PROTEIN"/>
    <property type="match status" value="1"/>
</dbReference>
<name>A0A344TGW9_9BACT</name>
<protein>
    <recommendedName>
        <fullName evidence="1">Virulence-associated protein E-like domain-containing protein</fullName>
    </recommendedName>
</protein>
<dbReference type="OrthoDB" id="9801888at2"/>
<gene>
    <name evidence="2" type="ORF">DR864_09180</name>
</gene>
<reference evidence="2 3" key="1">
    <citation type="submission" date="2018-07" db="EMBL/GenBank/DDBJ databases">
        <title>Genome sequencing of Runella.</title>
        <authorList>
            <person name="Baek M.-G."/>
            <person name="Yi H."/>
        </authorList>
    </citation>
    <scope>NUCLEOTIDE SEQUENCE [LARGE SCALE GENOMIC DNA]</scope>
    <source>
        <strain evidence="2 3">HYN0085</strain>
    </source>
</reference>
<organism evidence="2 3">
    <name type="scientific">Runella rosea</name>
    <dbReference type="NCBI Taxonomy" id="2259595"/>
    <lineage>
        <taxon>Bacteria</taxon>
        <taxon>Pseudomonadati</taxon>
        <taxon>Bacteroidota</taxon>
        <taxon>Cytophagia</taxon>
        <taxon>Cytophagales</taxon>
        <taxon>Spirosomataceae</taxon>
        <taxon>Runella</taxon>
    </lineage>
</organism>
<dbReference type="InterPro" id="IPR007936">
    <property type="entry name" value="VapE-like_dom"/>
</dbReference>
<dbReference type="PANTHER" id="PTHR34985">
    <property type="entry name" value="SLR0554 PROTEIN"/>
    <property type="match status" value="1"/>
</dbReference>
<dbReference type="AlphaFoldDB" id="A0A344TGW9"/>
<evidence type="ECO:0000313" key="2">
    <source>
        <dbReference type="EMBL" id="AXE17890.1"/>
    </source>
</evidence>
<sequence>METTKKQKVKGKTLRINEIEDFLLGTNEIRINVITNTVEARPKGRKEPFAPINQADLSYNIMKAGYTRFDSELKAILGSSIIPKYDPFKEYFESLSKWDNSQPDYIQQLSTFVKTDDQKWFEAMFKKMLVRVVAQALGSNQFNKHCFTFVGKQHDGKTSFFDFLVPDKLKPYYKKGYDFHGGRQSKFSLVQNFLINLDELAQFDKKDLNNEFKSTLSESGVKYAPLFSGIEVLFPRRASFVASTNNSEFLTDETGSVRWIIFNVLNINHDNGGKDGYCQIDINNVWAQAYALLKGGFKGELSHDDINQTELINRMFMRVTSEMNLITKHFKSAEKSDPKANFYQCVDISEYFRNKGYGKVHEVQVGKALGSLKWKKEQKYLQQFGTQRKGYYLIEIENQLT</sequence>
<dbReference type="Pfam" id="PF05272">
    <property type="entry name" value="VapE-like_dom"/>
    <property type="match status" value="1"/>
</dbReference>
<dbReference type="KEGG" id="run:DR864_09180"/>
<evidence type="ECO:0000259" key="1">
    <source>
        <dbReference type="Pfam" id="PF05272"/>
    </source>
</evidence>
<accession>A0A344TGW9</accession>
<dbReference type="RefSeq" id="WP_114066675.1">
    <property type="nucleotide sequence ID" value="NZ_CP030850.1"/>
</dbReference>